<proteinExistence type="predicted"/>
<name>A0AAN9V649_9ORTH</name>
<organism evidence="7 8">
    <name type="scientific">Gryllus longicercus</name>
    <dbReference type="NCBI Taxonomy" id="2509291"/>
    <lineage>
        <taxon>Eukaryota</taxon>
        <taxon>Metazoa</taxon>
        <taxon>Ecdysozoa</taxon>
        <taxon>Arthropoda</taxon>
        <taxon>Hexapoda</taxon>
        <taxon>Insecta</taxon>
        <taxon>Pterygota</taxon>
        <taxon>Neoptera</taxon>
        <taxon>Polyneoptera</taxon>
        <taxon>Orthoptera</taxon>
        <taxon>Ensifera</taxon>
        <taxon>Gryllidea</taxon>
        <taxon>Grylloidea</taxon>
        <taxon>Gryllidae</taxon>
        <taxon>Gryllinae</taxon>
        <taxon>Gryllus</taxon>
    </lineage>
</organism>
<accession>A0AAN9V649</accession>
<dbReference type="InterPro" id="IPR002350">
    <property type="entry name" value="Kazal_dom"/>
</dbReference>
<dbReference type="SUPFAM" id="SSF100895">
    <property type="entry name" value="Kazal-type serine protease inhibitors"/>
    <property type="match status" value="1"/>
</dbReference>
<dbReference type="PANTHER" id="PTHR21179">
    <property type="entry name" value="SERINE-TYPE ENDOPEPTIDASE INHIBITOR"/>
    <property type="match status" value="1"/>
</dbReference>
<keyword evidence="2" id="KW-0964">Secreted</keyword>
<evidence type="ECO:0000313" key="7">
    <source>
        <dbReference type="EMBL" id="KAK7789084.1"/>
    </source>
</evidence>
<dbReference type="Proteomes" id="UP001378592">
    <property type="component" value="Unassembled WGS sequence"/>
</dbReference>
<dbReference type="AlphaFoldDB" id="A0AAN9V649"/>
<evidence type="ECO:0000256" key="2">
    <source>
        <dbReference type="ARBA" id="ARBA00022525"/>
    </source>
</evidence>
<dbReference type="GO" id="GO:0005576">
    <property type="term" value="C:extracellular region"/>
    <property type="evidence" value="ECO:0007669"/>
    <property type="project" value="UniProtKB-SubCell"/>
</dbReference>
<feature type="region of interest" description="Disordered" evidence="4">
    <location>
        <begin position="22"/>
        <end position="45"/>
    </location>
</feature>
<feature type="domain" description="Kazal-like" evidence="6">
    <location>
        <begin position="49"/>
        <end position="99"/>
    </location>
</feature>
<evidence type="ECO:0000256" key="5">
    <source>
        <dbReference type="SAM" id="SignalP"/>
    </source>
</evidence>
<comment type="caution">
    <text evidence="7">The sequence shown here is derived from an EMBL/GenBank/DDBJ whole genome shotgun (WGS) entry which is preliminary data.</text>
</comment>
<dbReference type="GO" id="GO:0004867">
    <property type="term" value="F:serine-type endopeptidase inhibitor activity"/>
    <property type="evidence" value="ECO:0007669"/>
    <property type="project" value="InterPro"/>
</dbReference>
<evidence type="ECO:0000259" key="6">
    <source>
        <dbReference type="PROSITE" id="PS51465"/>
    </source>
</evidence>
<dbReference type="EMBL" id="JAZDUA010000844">
    <property type="protein sequence ID" value="KAK7789084.1"/>
    <property type="molecule type" value="Genomic_DNA"/>
</dbReference>
<gene>
    <name evidence="7" type="ORF">R5R35_012138</name>
</gene>
<keyword evidence="5" id="KW-0732">Signal</keyword>
<protein>
    <recommendedName>
        <fullName evidence="6">Kazal-like domain-containing protein</fullName>
    </recommendedName>
</protein>
<dbReference type="PROSITE" id="PS51257">
    <property type="entry name" value="PROKAR_LIPOPROTEIN"/>
    <property type="match status" value="1"/>
</dbReference>
<feature type="signal peptide" evidence="5">
    <location>
        <begin position="1"/>
        <end position="21"/>
    </location>
</feature>
<keyword evidence="8" id="KW-1185">Reference proteome</keyword>
<keyword evidence="3" id="KW-1015">Disulfide bond</keyword>
<evidence type="ECO:0000256" key="4">
    <source>
        <dbReference type="SAM" id="MobiDB-lite"/>
    </source>
</evidence>
<sequence>MSPRLALAVCLVAALLACGEAQQGRPDRQGTTTPTPPAPAPTAPLVDAAGAPVNCPCQSTQEYNPVCGSNGATYNNPTKLRCAQRCGYEVTLAYYGQCS</sequence>
<dbReference type="InterPro" id="IPR039932">
    <property type="entry name" value="Spink4-like"/>
</dbReference>
<dbReference type="SMART" id="SM00280">
    <property type="entry name" value="KAZAL"/>
    <property type="match status" value="1"/>
</dbReference>
<evidence type="ECO:0000256" key="1">
    <source>
        <dbReference type="ARBA" id="ARBA00004613"/>
    </source>
</evidence>
<dbReference type="Pfam" id="PF07648">
    <property type="entry name" value="Kazal_2"/>
    <property type="match status" value="1"/>
</dbReference>
<dbReference type="PROSITE" id="PS51465">
    <property type="entry name" value="KAZAL_2"/>
    <property type="match status" value="1"/>
</dbReference>
<evidence type="ECO:0000313" key="8">
    <source>
        <dbReference type="Proteomes" id="UP001378592"/>
    </source>
</evidence>
<feature type="chain" id="PRO_5042838570" description="Kazal-like domain-containing protein" evidence="5">
    <location>
        <begin position="22"/>
        <end position="99"/>
    </location>
</feature>
<dbReference type="InterPro" id="IPR036058">
    <property type="entry name" value="Kazal_dom_sf"/>
</dbReference>
<dbReference type="PANTHER" id="PTHR21179:SF0">
    <property type="entry name" value="SERINE PROTEASE INHIBITOR KAZAL-TYPE 4"/>
    <property type="match status" value="1"/>
</dbReference>
<dbReference type="Gene3D" id="3.30.60.30">
    <property type="match status" value="1"/>
</dbReference>
<comment type="subcellular location">
    <subcellularLocation>
        <location evidence="1">Secreted</location>
    </subcellularLocation>
</comment>
<evidence type="ECO:0000256" key="3">
    <source>
        <dbReference type="ARBA" id="ARBA00023157"/>
    </source>
</evidence>
<reference evidence="7 8" key="1">
    <citation type="submission" date="2024-03" db="EMBL/GenBank/DDBJ databases">
        <title>The genome assembly and annotation of the cricket Gryllus longicercus Weissman &amp; Gray.</title>
        <authorList>
            <person name="Szrajer S."/>
            <person name="Gray D."/>
            <person name="Ylla G."/>
        </authorList>
    </citation>
    <scope>NUCLEOTIDE SEQUENCE [LARGE SCALE GENOMIC DNA]</scope>
    <source>
        <strain evidence="7">DAG 2021-001</strain>
        <tissue evidence="7">Whole body minus gut</tissue>
    </source>
</reference>